<dbReference type="SUPFAM" id="SSF52540">
    <property type="entry name" value="P-loop containing nucleoside triphosphate hydrolases"/>
    <property type="match status" value="1"/>
</dbReference>
<comment type="subcellular location">
    <subcellularLocation>
        <location evidence="1">Membrane</location>
        <topology evidence="1">Multi-pass membrane protein</topology>
    </subcellularLocation>
</comment>
<dbReference type="Pfam" id="PF01061">
    <property type="entry name" value="ABC2_membrane"/>
    <property type="match status" value="1"/>
</dbReference>
<evidence type="ECO:0000256" key="1">
    <source>
        <dbReference type="ARBA" id="ARBA00004141"/>
    </source>
</evidence>
<keyword evidence="7 10" id="KW-1133">Transmembrane helix</keyword>
<feature type="transmembrane region" description="Helical" evidence="10">
    <location>
        <begin position="733"/>
        <end position="751"/>
    </location>
</feature>
<dbReference type="Pfam" id="PF00498">
    <property type="entry name" value="FHA"/>
    <property type="match status" value="2"/>
</dbReference>
<evidence type="ECO:0000256" key="4">
    <source>
        <dbReference type="ARBA" id="ARBA00022692"/>
    </source>
</evidence>
<evidence type="ECO:0000256" key="5">
    <source>
        <dbReference type="ARBA" id="ARBA00022741"/>
    </source>
</evidence>
<feature type="domain" description="FHA" evidence="11">
    <location>
        <begin position="126"/>
        <end position="175"/>
    </location>
</feature>
<dbReference type="CDD" id="cd00060">
    <property type="entry name" value="FHA"/>
    <property type="match status" value="1"/>
</dbReference>
<feature type="domain" description="FHA" evidence="11">
    <location>
        <begin position="21"/>
        <end position="70"/>
    </location>
</feature>
<accession>A0ABX6INF9</accession>
<feature type="transmembrane region" description="Helical" evidence="10">
    <location>
        <begin position="510"/>
        <end position="529"/>
    </location>
</feature>
<evidence type="ECO:0000256" key="8">
    <source>
        <dbReference type="ARBA" id="ARBA00023136"/>
    </source>
</evidence>
<dbReference type="Proteomes" id="UP001059836">
    <property type="component" value="Chromosome"/>
</dbReference>
<evidence type="ECO:0000259" key="11">
    <source>
        <dbReference type="PROSITE" id="PS50006"/>
    </source>
</evidence>
<dbReference type="PROSITE" id="PS50893">
    <property type="entry name" value="ABC_TRANSPORTER_2"/>
    <property type="match status" value="1"/>
</dbReference>
<keyword evidence="5" id="KW-0547">Nucleotide-binding</keyword>
<dbReference type="RefSeq" id="WP_213250168.1">
    <property type="nucleotide sequence ID" value="NZ_CP045806.1"/>
</dbReference>
<feature type="transmembrane region" description="Helical" evidence="10">
    <location>
        <begin position="661"/>
        <end position="682"/>
    </location>
</feature>
<evidence type="ECO:0000256" key="10">
    <source>
        <dbReference type="SAM" id="Phobius"/>
    </source>
</evidence>
<evidence type="ECO:0000256" key="9">
    <source>
        <dbReference type="SAM" id="MobiDB-lite"/>
    </source>
</evidence>
<protein>
    <submittedName>
        <fullName evidence="13">ATP-binding cassette domain-containing protein</fullName>
    </submittedName>
</protein>
<feature type="domain" description="ABC transporter" evidence="12">
    <location>
        <begin position="213"/>
        <end position="446"/>
    </location>
</feature>
<dbReference type="InterPro" id="IPR003439">
    <property type="entry name" value="ABC_transporter-like_ATP-bd"/>
</dbReference>
<keyword evidence="6 13" id="KW-0067">ATP-binding</keyword>
<dbReference type="InterPro" id="IPR050352">
    <property type="entry name" value="ABCG_transporters"/>
</dbReference>
<keyword evidence="8 10" id="KW-0472">Membrane</keyword>
<evidence type="ECO:0000313" key="14">
    <source>
        <dbReference type="Proteomes" id="UP001059836"/>
    </source>
</evidence>
<dbReference type="GO" id="GO:0005524">
    <property type="term" value="F:ATP binding"/>
    <property type="evidence" value="ECO:0007669"/>
    <property type="project" value="UniProtKB-KW"/>
</dbReference>
<dbReference type="PANTHER" id="PTHR48041">
    <property type="entry name" value="ABC TRANSPORTER G FAMILY MEMBER 28"/>
    <property type="match status" value="1"/>
</dbReference>
<dbReference type="InterPro" id="IPR008984">
    <property type="entry name" value="SMAD_FHA_dom_sf"/>
</dbReference>
<evidence type="ECO:0000259" key="12">
    <source>
        <dbReference type="PROSITE" id="PS50893"/>
    </source>
</evidence>
<evidence type="ECO:0000256" key="7">
    <source>
        <dbReference type="ARBA" id="ARBA00022989"/>
    </source>
</evidence>
<dbReference type="InterPro" id="IPR000253">
    <property type="entry name" value="FHA_dom"/>
</dbReference>
<dbReference type="Gene3D" id="2.60.200.20">
    <property type="match status" value="2"/>
</dbReference>
<dbReference type="Pfam" id="PF00005">
    <property type="entry name" value="ABC_tran"/>
    <property type="match status" value="1"/>
</dbReference>
<feature type="region of interest" description="Disordered" evidence="9">
    <location>
        <begin position="104"/>
        <end position="130"/>
    </location>
</feature>
<gene>
    <name evidence="13" type="ORF">GII31_10915</name>
</gene>
<dbReference type="InterPro" id="IPR013525">
    <property type="entry name" value="ABC2_TM"/>
</dbReference>
<evidence type="ECO:0000256" key="6">
    <source>
        <dbReference type="ARBA" id="ARBA00022840"/>
    </source>
</evidence>
<evidence type="ECO:0000256" key="2">
    <source>
        <dbReference type="ARBA" id="ARBA00022448"/>
    </source>
</evidence>
<dbReference type="InterPro" id="IPR003593">
    <property type="entry name" value="AAA+_ATPase"/>
</dbReference>
<dbReference type="SMART" id="SM00382">
    <property type="entry name" value="AAA"/>
    <property type="match status" value="1"/>
</dbReference>
<name>A0ABX6INF9_9ACTN</name>
<feature type="transmembrane region" description="Helical" evidence="10">
    <location>
        <begin position="633"/>
        <end position="654"/>
    </location>
</feature>
<dbReference type="InterPro" id="IPR017871">
    <property type="entry name" value="ABC_transporter-like_CS"/>
</dbReference>
<evidence type="ECO:0000256" key="3">
    <source>
        <dbReference type="ARBA" id="ARBA00022553"/>
    </source>
</evidence>
<dbReference type="PROSITE" id="PS00211">
    <property type="entry name" value="ABC_TRANSPORTER_1"/>
    <property type="match status" value="1"/>
</dbReference>
<evidence type="ECO:0000313" key="13">
    <source>
        <dbReference type="EMBL" id="QHN37492.1"/>
    </source>
</evidence>
<feature type="transmembrane region" description="Helical" evidence="10">
    <location>
        <begin position="549"/>
        <end position="570"/>
    </location>
</feature>
<reference evidence="13" key="1">
    <citation type="journal article" date="2021" name="Nat. Microbiol.">
        <title>Cocultivation of an ultrasmall environmental parasitic bacterium with lytic ability against bacteria associated with wastewater foams.</title>
        <authorList>
            <person name="Batinovic S."/>
            <person name="Rose J.J.A."/>
            <person name="Ratcliffe J."/>
            <person name="Seviour R.J."/>
            <person name="Petrovski S."/>
        </authorList>
    </citation>
    <scope>NUCLEOTIDE SEQUENCE</scope>
    <source>
        <strain evidence="13">CON9</strain>
    </source>
</reference>
<dbReference type="SUPFAM" id="SSF49879">
    <property type="entry name" value="SMAD/FHA domain"/>
    <property type="match status" value="2"/>
</dbReference>
<sequence length="768" mass="81677">MLPCRVNVNGQAFRLGGAPQMTLGRTPENDIVVNHPLVSRRHLAFVWRGNHWAVVDAGSTNGYFVNGRRLAEFAINGPVQIRLGDPNTGPPVDIVPEHAPRPVHAPTPNQPVGRETITVGIGGPGRTIGRTPDNDIVVDDVLASRHHAKLSQVGEGLVIEDLHSVNGTFVNGSRISRAVLRENDVVTVGNSDFVVSGGTLLRGQDASVVADGVQVTGVGLAVDGNKQLLQNVSFNAAPGTLTAIIGPSGAGKSTVSKIVAGLTNPTAGYVTFEGRNVHEEYEALRTRIGMVPQDDVLHMKLTLREALRYAAELRLPTDLSKQDREQVITGVLAELQLSEHLDTRVDTLSGGQRKRASVAMELLTGPSLLILDEPTSGLDPALDRQVMKTLRLLANAGRVVLVVTHSLSYLSMCDQVLLLAPGGKTAYCGSPAPSNVIAAMGTNDWAEIFDFVATSPDVAASRYQSGRIPTPAAPRAPRSGTPIRAPQTSMARQVSTIGRRQVRLIFADRGYLVFLAVLPVVLGLLTLVIPGDKGLSLNNADNSGEAVQILVVLVLGAMFMGAALTVRDLVGERPIYERERAVGLRPSSYLGAKIVVFFAIAVLQAAVMVTITYAGRGTPGEDGFFLVGSLELFIAIALLACVSALIGLTISAVVRSAEQTMPPLVLVVMVQLVFCGGMFPLAGRTGLEQLAWLFPGRWGYSAAAIGVDLTTISPLAPQTQEEPLWEQTATNTFLSYGILIAMGVVLTVVTYSRLTLKRKSQPVAAQRV</sequence>
<dbReference type="PROSITE" id="PS50006">
    <property type="entry name" value="FHA_DOMAIN"/>
    <property type="match status" value="2"/>
</dbReference>
<keyword evidence="2" id="KW-0813">Transport</keyword>
<dbReference type="SMART" id="SM00240">
    <property type="entry name" value="FHA"/>
    <property type="match status" value="2"/>
</dbReference>
<dbReference type="EMBL" id="CP045809">
    <property type="protein sequence ID" value="QHN37492.1"/>
    <property type="molecule type" value="Genomic_DNA"/>
</dbReference>
<keyword evidence="14" id="KW-1185">Reference proteome</keyword>
<keyword evidence="4 10" id="KW-0812">Transmembrane</keyword>
<proteinExistence type="predicted"/>
<dbReference type="PANTHER" id="PTHR48041:SF139">
    <property type="entry name" value="PROTEIN SCARLET"/>
    <property type="match status" value="1"/>
</dbReference>
<feature type="transmembrane region" description="Helical" evidence="10">
    <location>
        <begin position="590"/>
        <end position="613"/>
    </location>
</feature>
<dbReference type="InterPro" id="IPR027417">
    <property type="entry name" value="P-loop_NTPase"/>
</dbReference>
<dbReference type="Gene3D" id="3.40.50.300">
    <property type="entry name" value="P-loop containing nucleotide triphosphate hydrolases"/>
    <property type="match status" value="1"/>
</dbReference>
<organism evidence="13 14">
    <name type="scientific">Gordonia pseudamarae</name>
    <dbReference type="NCBI Taxonomy" id="2831662"/>
    <lineage>
        <taxon>Bacteria</taxon>
        <taxon>Bacillati</taxon>
        <taxon>Actinomycetota</taxon>
        <taxon>Actinomycetes</taxon>
        <taxon>Mycobacteriales</taxon>
        <taxon>Gordoniaceae</taxon>
        <taxon>Gordonia</taxon>
    </lineage>
</organism>
<keyword evidence="3" id="KW-0597">Phosphoprotein</keyword>